<sequence length="133" mass="14136">MPKLDHLRPSGLHHNPAYSHVVTASGARTIYISGQVSVDEEGRIVGEGDIAAQTTQVMQNLGHALKAACATYANIVKITTFVVNYKPELRPIIGKARSAFFEGMEPPASTLVGVSALAAPEWLIEIEAVAVAD</sequence>
<dbReference type="InterPro" id="IPR035959">
    <property type="entry name" value="RutC-like_sf"/>
</dbReference>
<organism evidence="2 3">
    <name type="scientific">Bradyrhizobium japonicum</name>
    <dbReference type="NCBI Taxonomy" id="375"/>
    <lineage>
        <taxon>Bacteria</taxon>
        <taxon>Pseudomonadati</taxon>
        <taxon>Pseudomonadota</taxon>
        <taxon>Alphaproteobacteria</taxon>
        <taxon>Hyphomicrobiales</taxon>
        <taxon>Nitrobacteraceae</taxon>
        <taxon>Bradyrhizobium</taxon>
    </lineage>
</organism>
<evidence type="ECO:0000313" key="3">
    <source>
        <dbReference type="Proteomes" id="UP000030377"/>
    </source>
</evidence>
<dbReference type="RefSeq" id="WP_041959460.1">
    <property type="nucleotide sequence ID" value="NZ_JRPN01000028.1"/>
</dbReference>
<dbReference type="Proteomes" id="UP000030377">
    <property type="component" value="Unassembled WGS sequence"/>
</dbReference>
<dbReference type="PANTHER" id="PTHR11803:SF58">
    <property type="entry name" value="PROTEIN HMF1-RELATED"/>
    <property type="match status" value="1"/>
</dbReference>
<dbReference type="eggNOG" id="COG0251">
    <property type="taxonomic scope" value="Bacteria"/>
</dbReference>
<evidence type="ECO:0000313" key="2">
    <source>
        <dbReference type="EMBL" id="KGT74808.1"/>
    </source>
</evidence>
<accession>A0A0A3YM88</accession>
<dbReference type="CDD" id="cd00448">
    <property type="entry name" value="YjgF_YER057c_UK114_family"/>
    <property type="match status" value="1"/>
</dbReference>
<reference evidence="2 3" key="1">
    <citation type="submission" date="2014-09" db="EMBL/GenBank/DDBJ databases">
        <title>Draft genome of Bradyrhizobium japonicum Is-34.</title>
        <authorList>
            <person name="Tsurumaru H."/>
            <person name="Yamakawa T."/>
            <person name="Hashimoto S."/>
            <person name="Okizaki K."/>
            <person name="Kanesaki Y."/>
            <person name="Yoshikawa H."/>
            <person name="Yajima S."/>
        </authorList>
    </citation>
    <scope>NUCLEOTIDE SEQUENCE [LARGE SCALE GENOMIC DNA]</scope>
    <source>
        <strain evidence="2 3">Is-34</strain>
    </source>
</reference>
<comment type="similarity">
    <text evidence="1">Belongs to the RutC family.</text>
</comment>
<dbReference type="EMBL" id="JRPN01000028">
    <property type="protein sequence ID" value="KGT74808.1"/>
    <property type="molecule type" value="Genomic_DNA"/>
</dbReference>
<dbReference type="STRING" id="375.BKD09_RS23705"/>
<dbReference type="InterPro" id="IPR006175">
    <property type="entry name" value="YjgF/YER057c/UK114"/>
</dbReference>
<dbReference type="Pfam" id="PF01042">
    <property type="entry name" value="Ribonuc_L-PSP"/>
    <property type="match status" value="1"/>
</dbReference>
<evidence type="ECO:0000256" key="1">
    <source>
        <dbReference type="ARBA" id="ARBA00010552"/>
    </source>
</evidence>
<dbReference type="GO" id="GO:0005829">
    <property type="term" value="C:cytosol"/>
    <property type="evidence" value="ECO:0007669"/>
    <property type="project" value="TreeGrafter"/>
</dbReference>
<name>A0A0A3YM88_BRAJP</name>
<dbReference type="Gene3D" id="3.30.1330.40">
    <property type="entry name" value="RutC-like"/>
    <property type="match status" value="1"/>
</dbReference>
<dbReference type="AlphaFoldDB" id="A0A0A3YM88"/>
<dbReference type="SUPFAM" id="SSF55298">
    <property type="entry name" value="YjgF-like"/>
    <property type="match status" value="1"/>
</dbReference>
<dbReference type="GO" id="GO:0019239">
    <property type="term" value="F:deaminase activity"/>
    <property type="evidence" value="ECO:0007669"/>
    <property type="project" value="TreeGrafter"/>
</dbReference>
<proteinExistence type="inferred from homology"/>
<comment type="caution">
    <text evidence="2">The sequence shown here is derived from an EMBL/GenBank/DDBJ whole genome shotgun (WGS) entry which is preliminary data.</text>
</comment>
<gene>
    <name evidence="2" type="ORF">MA20_36215</name>
</gene>
<protein>
    <submittedName>
        <fullName evidence="2">Translation initiation inhibitor</fullName>
    </submittedName>
</protein>
<dbReference type="PANTHER" id="PTHR11803">
    <property type="entry name" value="2-IMINOBUTANOATE/2-IMINOPROPANOATE DEAMINASE RIDA"/>
    <property type="match status" value="1"/>
</dbReference>